<dbReference type="EMBL" id="QGEG01000004">
    <property type="protein sequence ID" value="PWL37633.1"/>
    <property type="molecule type" value="Genomic_DNA"/>
</dbReference>
<comment type="caution">
    <text evidence="1">The sequence shown here is derived from an EMBL/GenBank/DDBJ whole genome shotgun (WGS) entry which is preliminary data.</text>
</comment>
<reference evidence="1 2" key="1">
    <citation type="submission" date="2018-05" db="EMBL/GenBank/DDBJ databases">
        <title>Complete genome sequence of Flagellimonas aquimarina ECD12 isolated from seaweed Ecklonia cava.</title>
        <authorList>
            <person name="Choi S."/>
            <person name="Seong C."/>
        </authorList>
    </citation>
    <scope>NUCLEOTIDE SEQUENCE [LARGE SCALE GENOMIC DNA]</scope>
    <source>
        <strain evidence="1 2">ECD12</strain>
    </source>
</reference>
<protein>
    <submittedName>
        <fullName evidence="1">Uncharacterized protein</fullName>
    </submittedName>
</protein>
<dbReference type="AlphaFoldDB" id="A0A316L0F8"/>
<dbReference type="InterPro" id="IPR036163">
    <property type="entry name" value="HMA_dom_sf"/>
</dbReference>
<keyword evidence="2" id="KW-1185">Reference proteome</keyword>
<accession>A0A316L0F8</accession>
<dbReference type="RefSeq" id="WP_109664786.1">
    <property type="nucleotide sequence ID" value="NZ_QGEG01000004.1"/>
</dbReference>
<evidence type="ECO:0000313" key="1">
    <source>
        <dbReference type="EMBL" id="PWL37633.1"/>
    </source>
</evidence>
<name>A0A316L0F8_9FLAO</name>
<dbReference type="Proteomes" id="UP000245762">
    <property type="component" value="Unassembled WGS sequence"/>
</dbReference>
<dbReference type="SUPFAM" id="SSF55008">
    <property type="entry name" value="HMA, heavy metal-associated domain"/>
    <property type="match status" value="1"/>
</dbReference>
<evidence type="ECO:0000313" key="2">
    <source>
        <dbReference type="Proteomes" id="UP000245762"/>
    </source>
</evidence>
<proteinExistence type="predicted"/>
<dbReference type="GO" id="GO:0046872">
    <property type="term" value="F:metal ion binding"/>
    <property type="evidence" value="ECO:0007669"/>
    <property type="project" value="InterPro"/>
</dbReference>
<gene>
    <name evidence="1" type="ORF">DKG77_15145</name>
</gene>
<sequence>MLNTCLLIQNLKDEKTANALKQKLEGLGFVANVNINLAERTIYFEYATFRDMDLVRSELCNMGRIVVVPKRKSISKRKSPIVHPN</sequence>
<organism evidence="1 2">
    <name type="scientific">Flagellimonas aquimarina</name>
    <dbReference type="NCBI Taxonomy" id="2201895"/>
    <lineage>
        <taxon>Bacteria</taxon>
        <taxon>Pseudomonadati</taxon>
        <taxon>Bacteroidota</taxon>
        <taxon>Flavobacteriia</taxon>
        <taxon>Flavobacteriales</taxon>
        <taxon>Flavobacteriaceae</taxon>
        <taxon>Flagellimonas</taxon>
    </lineage>
</organism>